<keyword evidence="4" id="KW-0067">ATP-binding</keyword>
<sequence>MLSVTDVVKSFKSGDQTIRPVNGVSFAIEQGTFAAILGKSGGGKSTLLSLLGALDKATSGDVIVDGVNISKLPDGKLTAYRRDDIGFVFQAYDLIPNLSAQEGVMLPMEFAGVSHAKRSERADERLNQVGLTEEMHQRKANRLSGGLQQRVALARALANNPNLILADEPTGTLDDETGEMIIKLLHQLAHEKETAILVVTHDQALAGQTDRKFRVSRGKITEDTPKVRA</sequence>
<dbReference type="GO" id="GO:0022857">
    <property type="term" value="F:transmembrane transporter activity"/>
    <property type="evidence" value="ECO:0007669"/>
    <property type="project" value="UniProtKB-ARBA"/>
</dbReference>
<organism evidence="6 7">
    <name type="scientific">Arthrobacter alpinus</name>
    <dbReference type="NCBI Taxonomy" id="656366"/>
    <lineage>
        <taxon>Bacteria</taxon>
        <taxon>Bacillati</taxon>
        <taxon>Actinomycetota</taxon>
        <taxon>Actinomycetes</taxon>
        <taxon>Micrococcales</taxon>
        <taxon>Micrococcaceae</taxon>
        <taxon>Arthrobacter</taxon>
    </lineage>
</organism>
<dbReference type="SUPFAM" id="SSF52540">
    <property type="entry name" value="P-loop containing nucleoside triphosphate hydrolases"/>
    <property type="match status" value="1"/>
</dbReference>
<feature type="domain" description="ABC transporter" evidence="5">
    <location>
        <begin position="2"/>
        <end position="229"/>
    </location>
</feature>
<evidence type="ECO:0000313" key="6">
    <source>
        <dbReference type="EMBL" id="ALE91314.1"/>
    </source>
</evidence>
<dbReference type="PANTHER" id="PTHR42798">
    <property type="entry name" value="LIPOPROTEIN-RELEASING SYSTEM ATP-BINDING PROTEIN LOLD"/>
    <property type="match status" value="1"/>
</dbReference>
<dbReference type="EMBL" id="CP012677">
    <property type="protein sequence ID" value="ALE91314.1"/>
    <property type="molecule type" value="Genomic_DNA"/>
</dbReference>
<evidence type="ECO:0000313" key="7">
    <source>
        <dbReference type="Proteomes" id="UP000062833"/>
    </source>
</evidence>
<dbReference type="InterPro" id="IPR003439">
    <property type="entry name" value="ABC_transporter-like_ATP-bd"/>
</dbReference>
<comment type="similarity">
    <text evidence="1">Belongs to the ABC transporter superfamily.</text>
</comment>
<dbReference type="PATRIC" id="fig|656366.3.peg.307"/>
<name>A0A0M4QWI1_9MICC</name>
<protein>
    <submittedName>
        <fullName evidence="6">ABC transporter</fullName>
    </submittedName>
</protein>
<gene>
    <name evidence="6" type="ORF">AOC05_01365</name>
</gene>
<evidence type="ECO:0000256" key="1">
    <source>
        <dbReference type="ARBA" id="ARBA00005417"/>
    </source>
</evidence>
<keyword evidence="2" id="KW-0813">Transport</keyword>
<dbReference type="Proteomes" id="UP000062833">
    <property type="component" value="Chromosome"/>
</dbReference>
<dbReference type="GO" id="GO:0016887">
    <property type="term" value="F:ATP hydrolysis activity"/>
    <property type="evidence" value="ECO:0007669"/>
    <property type="project" value="InterPro"/>
</dbReference>
<dbReference type="KEGG" id="aaq:AOC05_01365"/>
<dbReference type="InterPro" id="IPR003593">
    <property type="entry name" value="AAA+_ATPase"/>
</dbReference>
<dbReference type="Pfam" id="PF00005">
    <property type="entry name" value="ABC_tran"/>
    <property type="match status" value="1"/>
</dbReference>
<dbReference type="RefSeq" id="WP_062005024.1">
    <property type="nucleotide sequence ID" value="NZ_CP012677.1"/>
</dbReference>
<dbReference type="PROSITE" id="PS50893">
    <property type="entry name" value="ABC_TRANSPORTER_2"/>
    <property type="match status" value="1"/>
</dbReference>
<reference evidence="7" key="1">
    <citation type="submission" date="2015-09" db="EMBL/GenBank/DDBJ databases">
        <title>Complete genome of Arthrobacter alpinus strain R3.8.</title>
        <authorList>
            <person name="See-Too W.S."/>
            <person name="Chan K.G."/>
        </authorList>
    </citation>
    <scope>NUCLEOTIDE SEQUENCE [LARGE SCALE GENOMIC DNA]</scope>
    <source>
        <strain evidence="7">R3.8</strain>
    </source>
</reference>
<dbReference type="GO" id="GO:0005524">
    <property type="term" value="F:ATP binding"/>
    <property type="evidence" value="ECO:0007669"/>
    <property type="project" value="UniProtKB-KW"/>
</dbReference>
<keyword evidence="7" id="KW-1185">Reference proteome</keyword>
<dbReference type="AlphaFoldDB" id="A0A0M4QWI1"/>
<dbReference type="Gene3D" id="3.40.50.300">
    <property type="entry name" value="P-loop containing nucleotide triphosphate hydrolases"/>
    <property type="match status" value="1"/>
</dbReference>
<evidence type="ECO:0000256" key="2">
    <source>
        <dbReference type="ARBA" id="ARBA00022448"/>
    </source>
</evidence>
<evidence type="ECO:0000259" key="5">
    <source>
        <dbReference type="PROSITE" id="PS50893"/>
    </source>
</evidence>
<evidence type="ECO:0000256" key="4">
    <source>
        <dbReference type="ARBA" id="ARBA00022840"/>
    </source>
</evidence>
<proteinExistence type="inferred from homology"/>
<dbReference type="SMART" id="SM00382">
    <property type="entry name" value="AAA"/>
    <property type="match status" value="1"/>
</dbReference>
<dbReference type="InterPro" id="IPR017911">
    <property type="entry name" value="MacB-like_ATP-bd"/>
</dbReference>
<dbReference type="OrthoDB" id="9778572at2"/>
<dbReference type="InterPro" id="IPR027417">
    <property type="entry name" value="P-loop_NTPase"/>
</dbReference>
<dbReference type="GO" id="GO:0098796">
    <property type="term" value="C:membrane protein complex"/>
    <property type="evidence" value="ECO:0007669"/>
    <property type="project" value="UniProtKB-ARBA"/>
</dbReference>
<dbReference type="PANTHER" id="PTHR42798:SF2">
    <property type="entry name" value="ABC TRANSPORTER ATP-BINDING PROTEIN MG467-RELATED"/>
    <property type="match status" value="1"/>
</dbReference>
<evidence type="ECO:0000256" key="3">
    <source>
        <dbReference type="ARBA" id="ARBA00022741"/>
    </source>
</evidence>
<keyword evidence="3" id="KW-0547">Nucleotide-binding</keyword>
<accession>A0A0M4QWI1</accession>
<dbReference type="FunFam" id="3.40.50.300:FF:000032">
    <property type="entry name" value="Export ABC transporter ATP-binding protein"/>
    <property type="match status" value="1"/>
</dbReference>
<dbReference type="CDD" id="cd03255">
    <property type="entry name" value="ABC_MJ0796_LolCDE_FtsE"/>
    <property type="match status" value="1"/>
</dbReference>